<reference evidence="1 2" key="1">
    <citation type="submission" date="2015-07" db="EMBL/GenBank/DDBJ databases">
        <title>The genome of Habropoda laboriosa.</title>
        <authorList>
            <person name="Pan H."/>
            <person name="Kapheim K."/>
        </authorList>
    </citation>
    <scope>NUCLEOTIDE SEQUENCE [LARGE SCALE GENOMIC DNA]</scope>
    <source>
        <strain evidence="1">0110345459</strain>
    </source>
</reference>
<proteinExistence type="predicted"/>
<evidence type="ECO:0000313" key="1">
    <source>
        <dbReference type="EMBL" id="KOC69332.1"/>
    </source>
</evidence>
<evidence type="ECO:0000313" key="2">
    <source>
        <dbReference type="Proteomes" id="UP000053825"/>
    </source>
</evidence>
<dbReference type="EMBL" id="KQ414609">
    <property type="protein sequence ID" value="KOC69332.1"/>
    <property type="molecule type" value="Genomic_DNA"/>
</dbReference>
<sequence>MKKVIYYVLNLMEVLGFKCIVLHQHYVEKELFILNLKVTSVITVVERDCAPQKRIVPIYSNNKWQNREEIVTTAYKEGCFIGEDKGAPAGPPEYCFCSYHLCNSSQSIETMNVYHICLLIMILLFVT</sequence>
<dbReference type="Proteomes" id="UP000053825">
    <property type="component" value="Unassembled WGS sequence"/>
</dbReference>
<protein>
    <recommendedName>
        <fullName evidence="3">Protein quiver</fullName>
    </recommendedName>
</protein>
<accession>A0A0L7RED4</accession>
<name>A0A0L7RED4_9HYME</name>
<keyword evidence="2" id="KW-1185">Reference proteome</keyword>
<evidence type="ECO:0008006" key="3">
    <source>
        <dbReference type="Google" id="ProtNLM"/>
    </source>
</evidence>
<organism evidence="1 2">
    <name type="scientific">Habropoda laboriosa</name>
    <dbReference type="NCBI Taxonomy" id="597456"/>
    <lineage>
        <taxon>Eukaryota</taxon>
        <taxon>Metazoa</taxon>
        <taxon>Ecdysozoa</taxon>
        <taxon>Arthropoda</taxon>
        <taxon>Hexapoda</taxon>
        <taxon>Insecta</taxon>
        <taxon>Pterygota</taxon>
        <taxon>Neoptera</taxon>
        <taxon>Endopterygota</taxon>
        <taxon>Hymenoptera</taxon>
        <taxon>Apocrita</taxon>
        <taxon>Aculeata</taxon>
        <taxon>Apoidea</taxon>
        <taxon>Anthophila</taxon>
        <taxon>Apidae</taxon>
        <taxon>Habropoda</taxon>
    </lineage>
</organism>
<dbReference type="AlphaFoldDB" id="A0A0L7RED4"/>
<gene>
    <name evidence="1" type="ORF">WH47_05996</name>
</gene>